<accession>A0A4D6EJT2</accession>
<name>A0A4D6EJT2_9VIRU</name>
<feature type="region of interest" description="Disordered" evidence="1">
    <location>
        <begin position="142"/>
        <end position="189"/>
    </location>
</feature>
<proteinExistence type="predicted"/>
<dbReference type="EMBL" id="MK174290">
    <property type="protein sequence ID" value="QBZ81748.1"/>
    <property type="molecule type" value="Genomic_DNA"/>
</dbReference>
<reference evidence="2" key="1">
    <citation type="journal article" date="2019" name="Front. Microbiol.">
        <title>Pandoravirus Celtis Illustrates the Microevolution Processes at Work in the Giant Pandoraviridae Genomes.</title>
        <authorList>
            <person name="Legendre M."/>
            <person name="Alempic J.M."/>
            <person name="Philippe N."/>
            <person name="Lartigue A."/>
            <person name="Jeudy S."/>
            <person name="Poirot O."/>
            <person name="Ta N.T."/>
            <person name="Nin S."/>
            <person name="Coute Y."/>
            <person name="Abergel C."/>
            <person name="Claverie J.M."/>
        </authorList>
    </citation>
    <scope>NUCLEOTIDE SEQUENCE</scope>
</reference>
<organism evidence="2 3">
    <name type="scientific">Pandoravirus celtis</name>
    <dbReference type="NCBI Taxonomy" id="2568002"/>
    <lineage>
        <taxon>Viruses</taxon>
        <taxon>Pandoravirus</taxon>
    </lineage>
</organism>
<feature type="compositionally biased region" description="Polar residues" evidence="1">
    <location>
        <begin position="179"/>
        <end position="189"/>
    </location>
</feature>
<feature type="region of interest" description="Disordered" evidence="1">
    <location>
        <begin position="1"/>
        <end position="68"/>
    </location>
</feature>
<feature type="compositionally biased region" description="Basic residues" evidence="1">
    <location>
        <begin position="163"/>
        <end position="178"/>
    </location>
</feature>
<gene>
    <name evidence="2" type="ORF">pclt_cds_1167</name>
</gene>
<dbReference type="Proteomes" id="UP001237152">
    <property type="component" value="Segment"/>
</dbReference>
<evidence type="ECO:0000313" key="2">
    <source>
        <dbReference type="EMBL" id="QBZ81748.1"/>
    </source>
</evidence>
<sequence length="189" mass="20763">MTTCHTIDTGLGDTAGESARVSRATKRKRANVTGIDQNPTRRVTKKETSPTRATPPRQSDRRRRAQGCPWTDAVEAPAVWARVVKFMLAKVAALDRSGFGDRAEKECWRMACTLALLGSTCVSSTTASAASRCAVTCSWASTPTTRRRPSTTRRPISCGARSPARRRHPARRARHRRQSLSPHVSSHVL</sequence>
<evidence type="ECO:0000256" key="1">
    <source>
        <dbReference type="SAM" id="MobiDB-lite"/>
    </source>
</evidence>
<protein>
    <submittedName>
        <fullName evidence="2">Uncharacterized protein</fullName>
    </submittedName>
</protein>
<evidence type="ECO:0000313" key="3">
    <source>
        <dbReference type="Proteomes" id="UP001237152"/>
    </source>
</evidence>